<dbReference type="FunFam" id="1.10.287.130:FF:000023">
    <property type="entry name" value="Sensor histidine kinase/response regulator, putative"/>
    <property type="match status" value="1"/>
</dbReference>
<feature type="modified residue" description="4-aspartylphosphate" evidence="2">
    <location>
        <position position="1210"/>
    </location>
</feature>
<dbReference type="PANTHER" id="PTHR43719:SF69">
    <property type="entry name" value="HISTIDINE KINASE G7"/>
    <property type="match status" value="1"/>
</dbReference>
<organism evidence="7 8">
    <name type="scientific">Lachnellula arida</name>
    <dbReference type="NCBI Taxonomy" id="1316785"/>
    <lineage>
        <taxon>Eukaryota</taxon>
        <taxon>Fungi</taxon>
        <taxon>Dikarya</taxon>
        <taxon>Ascomycota</taxon>
        <taxon>Pezizomycotina</taxon>
        <taxon>Leotiomycetes</taxon>
        <taxon>Helotiales</taxon>
        <taxon>Lachnaceae</taxon>
        <taxon>Lachnellula</taxon>
    </lineage>
</organism>
<dbReference type="SUPFAM" id="SSF55781">
    <property type="entry name" value="GAF domain-like"/>
    <property type="match status" value="1"/>
</dbReference>
<protein>
    <submittedName>
        <fullName evidence="7">Autoinducer 2 sensor kinase/phosphatase LuxQ</fullName>
    </submittedName>
</protein>
<feature type="region of interest" description="Disordered" evidence="4">
    <location>
        <begin position="268"/>
        <end position="332"/>
    </location>
</feature>
<dbReference type="InterPro" id="IPR003661">
    <property type="entry name" value="HisK_dim/P_dom"/>
</dbReference>
<dbReference type="InterPro" id="IPR004358">
    <property type="entry name" value="Sig_transdc_His_kin-like_C"/>
</dbReference>
<accession>A0A8T9BIT5</accession>
<feature type="compositionally biased region" description="Polar residues" evidence="4">
    <location>
        <begin position="1125"/>
        <end position="1141"/>
    </location>
</feature>
<feature type="compositionally biased region" description="Low complexity" evidence="4">
    <location>
        <begin position="1098"/>
        <end position="1109"/>
    </location>
</feature>
<dbReference type="Pfam" id="PF02518">
    <property type="entry name" value="HATPase_c"/>
    <property type="match status" value="1"/>
</dbReference>
<dbReference type="SUPFAM" id="SSF52172">
    <property type="entry name" value="CheY-like"/>
    <property type="match status" value="1"/>
</dbReference>
<dbReference type="CDD" id="cd00082">
    <property type="entry name" value="HisKA"/>
    <property type="match status" value="1"/>
</dbReference>
<dbReference type="Gene3D" id="3.40.50.2300">
    <property type="match status" value="1"/>
</dbReference>
<keyword evidence="8" id="KW-1185">Reference proteome</keyword>
<dbReference type="SMART" id="SM00448">
    <property type="entry name" value="REC"/>
    <property type="match status" value="1"/>
</dbReference>
<evidence type="ECO:0000256" key="4">
    <source>
        <dbReference type="SAM" id="MobiDB-lite"/>
    </source>
</evidence>
<evidence type="ECO:0000313" key="7">
    <source>
        <dbReference type="EMBL" id="TVY19787.1"/>
    </source>
</evidence>
<dbReference type="InterPro" id="IPR001789">
    <property type="entry name" value="Sig_transdc_resp-reg_receiver"/>
</dbReference>
<dbReference type="InterPro" id="IPR036097">
    <property type="entry name" value="HisK_dim/P_sf"/>
</dbReference>
<feature type="region of interest" description="Disordered" evidence="4">
    <location>
        <begin position="1074"/>
        <end position="1145"/>
    </location>
</feature>
<dbReference type="SUPFAM" id="SSF55874">
    <property type="entry name" value="ATPase domain of HSP90 chaperone/DNA topoisomerase II/histidine kinase"/>
    <property type="match status" value="1"/>
</dbReference>
<feature type="compositionally biased region" description="Basic and acidic residues" evidence="4">
    <location>
        <begin position="300"/>
        <end position="314"/>
    </location>
</feature>
<comment type="caution">
    <text evidence="7">The sequence shown here is derived from an EMBL/GenBank/DDBJ whole genome shotgun (WGS) entry which is preliminary data.</text>
</comment>
<dbReference type="OrthoDB" id="303614at2759"/>
<keyword evidence="7" id="KW-0808">Transferase</keyword>
<dbReference type="GO" id="GO:0000155">
    <property type="term" value="F:phosphorelay sensor kinase activity"/>
    <property type="evidence" value="ECO:0007669"/>
    <property type="project" value="InterPro"/>
</dbReference>
<reference evidence="7 8" key="1">
    <citation type="submission" date="2018-05" db="EMBL/GenBank/DDBJ databases">
        <title>Whole genome sequencing for identification of molecular markers to develop diagnostic detection tools for the regulated plant pathogen Lachnellula willkommii.</title>
        <authorList>
            <person name="Giroux E."/>
            <person name="Bilodeau G."/>
        </authorList>
    </citation>
    <scope>NUCLEOTIDE SEQUENCE [LARGE SCALE GENOMIC DNA]</scope>
    <source>
        <strain evidence="7 8">CBS 203.66</strain>
    </source>
</reference>
<feature type="compositionally biased region" description="Low complexity" evidence="4">
    <location>
        <begin position="315"/>
        <end position="330"/>
    </location>
</feature>
<feature type="region of interest" description="Disordered" evidence="4">
    <location>
        <begin position="432"/>
        <end position="465"/>
    </location>
</feature>
<dbReference type="InterPro" id="IPR003594">
    <property type="entry name" value="HATPase_dom"/>
</dbReference>
<keyword evidence="1 2" id="KW-0597">Phosphoprotein</keyword>
<feature type="coiled-coil region" evidence="3">
    <location>
        <begin position="1269"/>
        <end position="1296"/>
    </location>
</feature>
<evidence type="ECO:0000256" key="3">
    <source>
        <dbReference type="SAM" id="Coils"/>
    </source>
</evidence>
<dbReference type="Pfam" id="PF00512">
    <property type="entry name" value="HisKA"/>
    <property type="match status" value="1"/>
</dbReference>
<feature type="compositionally biased region" description="Basic and acidic residues" evidence="4">
    <location>
        <begin position="274"/>
        <end position="284"/>
    </location>
</feature>
<keyword evidence="7" id="KW-0418">Kinase</keyword>
<dbReference type="Gene3D" id="1.10.287.130">
    <property type="match status" value="1"/>
</dbReference>
<dbReference type="SUPFAM" id="SSF47384">
    <property type="entry name" value="Homodimeric domain of signal transducing histidine kinase"/>
    <property type="match status" value="1"/>
</dbReference>
<dbReference type="InterPro" id="IPR036890">
    <property type="entry name" value="HATPase_C_sf"/>
</dbReference>
<feature type="compositionally biased region" description="Low complexity" evidence="4">
    <location>
        <begin position="285"/>
        <end position="296"/>
    </location>
</feature>
<evidence type="ECO:0000259" key="5">
    <source>
        <dbReference type="PROSITE" id="PS50109"/>
    </source>
</evidence>
<feature type="domain" description="Histidine kinase" evidence="5">
    <location>
        <begin position="645"/>
        <end position="912"/>
    </location>
</feature>
<feature type="compositionally biased region" description="Low complexity" evidence="4">
    <location>
        <begin position="523"/>
        <end position="534"/>
    </location>
</feature>
<dbReference type="InterPro" id="IPR005467">
    <property type="entry name" value="His_kinase_dom"/>
</dbReference>
<dbReference type="EMBL" id="QGMF01000087">
    <property type="protein sequence ID" value="TVY19787.1"/>
    <property type="molecule type" value="Genomic_DNA"/>
</dbReference>
<evidence type="ECO:0000256" key="2">
    <source>
        <dbReference type="PROSITE-ProRule" id="PRU00169"/>
    </source>
</evidence>
<dbReference type="PROSITE" id="PS50110">
    <property type="entry name" value="RESPONSE_REGULATORY"/>
    <property type="match status" value="1"/>
</dbReference>
<dbReference type="PROSITE" id="PS50109">
    <property type="entry name" value="HIS_KIN"/>
    <property type="match status" value="1"/>
</dbReference>
<feature type="compositionally biased region" description="Polar residues" evidence="4">
    <location>
        <begin position="1088"/>
        <end position="1097"/>
    </location>
</feature>
<gene>
    <name evidence="7" type="primary">luxQ</name>
    <name evidence="7" type="ORF">LARI1_G002971</name>
</gene>
<dbReference type="Proteomes" id="UP000469559">
    <property type="component" value="Unassembled WGS sequence"/>
</dbReference>
<dbReference type="PANTHER" id="PTHR43719">
    <property type="entry name" value="TWO-COMPONENT HISTIDINE KINASE"/>
    <property type="match status" value="1"/>
</dbReference>
<dbReference type="Pfam" id="PF00072">
    <property type="entry name" value="Response_reg"/>
    <property type="match status" value="1"/>
</dbReference>
<feature type="domain" description="Response regulatory" evidence="6">
    <location>
        <begin position="1159"/>
        <end position="1280"/>
    </location>
</feature>
<dbReference type="InterPro" id="IPR011006">
    <property type="entry name" value="CheY-like_superfamily"/>
</dbReference>
<dbReference type="PRINTS" id="PR00344">
    <property type="entry name" value="BCTRLSENSOR"/>
</dbReference>
<sequence length="1307" mass="143963">MPKQATITARERELYRYFQPEKTTSASDEKKSSSDPCLTAFAQLGALRLNTKRGIITLATGNIGGTEYIIAESGQALSLQRDDNADDKLWHGVGASKCPSSIHTTIGSDSANHFCRTGDQFLVVNDTTQDERFKNKCIVRQKPHVRFMAAVPLRTRPAPNHPSMVIGNYLAVDDKPREAGLTESELQFMSDMAVTVMDYLEAGLVKRQQFRSERMIKAMSLFIEGKSTLRDWWLEYGHRFQDSIAHKRAHILNLEHLADAEFGVQEPPANLSKGLHDWPGHDDTSPQAPSSSAPSRAGHHFGDGRPILPREESHTTSSDTTTGQTTLLSKSWKEQDSSVTTFATLTGPATEQTENRHSVSFDLPPPQMPSDVSKELQDALLSSDLKGVFSRASNLIREAIGVQGVVFFDASVGSFGGSADKSVMEEKAPGAFQTDISHTSSEDEPGRKQSVVDNDTSAASASDSNQHIEANEKYCSVLGFSSRRWSSLLGHQIPEGKAQLPESMLRRLLKRYPHGKIFNFDGDGVYSSGDSDQQSGRDSEPNSELPRRSSQDTKARRNRLSKEAEAKSIKNVLPDARSVFWFPLWDNSRERWFAGTLVFSTSPTRSLCPSEDLTYLAAFGNSVMAEVARLSAQVLDKMKSDFISSISHELRSPLHGVLASVEFLQDTSMTEDQEDFVNNIHASGKVLLDTINHVLDFSKVNRKAKNKSRITKFTGKRRKKQFKEQPSDDDVEDTADVCVLSEEVIESTYVGHSVRRSVLDPSLKHKRNSSINSNSLPLTIITDIGWHPNWTFEMDPGAWSRILMNLFGNAMKYTKSGFIKVSLEVEKEPLSRTKRARPMLTLKVKDSGKGISKEFLKHRLYKPFTQEDSLATGAGLGLSIVRHIIQDLGGSIDFVSEQGSGTEATVRMPLTEMSTPAKSDDGPNYVAEARVATKGLRYSLESFDKYPDIAETPTGILSAEVEAAMLLKSSVQTLMNDWFEMELSTTPAAENSADVVVIMESGIGERSVKDVLQSYTCDRPTKSGKSVAIVICSTYHLGPKMHSCGAFQIFYHQQPYGPHKVAKSLHSAFVQHTGPIPESELNGHKEVSSPTAGTSYVTPTHTPILTPLPTESPINGSAPSKKPESQSTPDFSTKSPNSGKQNVPPAIAIPAVPQSKDLRVLLVEDNEINLKLLIATMRKLRITHSTATNGLEALNAYKDSGGAFDVIFMDISMPIMSGIDSAKHIRRFERDEGLEPTRLIALTGAANPNTRQEAFSSGVDLFLTKPVPMRELRGMLEDLRREATRILEEANVLEVAVDAKMAVEGVK</sequence>
<feature type="region of interest" description="Disordered" evidence="4">
    <location>
        <begin position="523"/>
        <end position="564"/>
    </location>
</feature>
<evidence type="ECO:0000259" key="6">
    <source>
        <dbReference type="PROSITE" id="PS50110"/>
    </source>
</evidence>
<dbReference type="Gene3D" id="3.30.565.10">
    <property type="entry name" value="Histidine kinase-like ATPase, C-terminal domain"/>
    <property type="match status" value="1"/>
</dbReference>
<feature type="compositionally biased region" description="Basic and acidic residues" evidence="4">
    <location>
        <begin position="535"/>
        <end position="564"/>
    </location>
</feature>
<proteinExistence type="predicted"/>
<name>A0A8T9BIT5_9HELO</name>
<evidence type="ECO:0000313" key="8">
    <source>
        <dbReference type="Proteomes" id="UP000469559"/>
    </source>
</evidence>
<dbReference type="SMART" id="SM00387">
    <property type="entry name" value="HATPase_c"/>
    <property type="match status" value="1"/>
</dbReference>
<feature type="compositionally biased region" description="Low complexity" evidence="4">
    <location>
        <begin position="451"/>
        <end position="465"/>
    </location>
</feature>
<dbReference type="CDD" id="cd17546">
    <property type="entry name" value="REC_hyHK_CKI1_RcsC-like"/>
    <property type="match status" value="1"/>
</dbReference>
<evidence type="ECO:0000256" key="1">
    <source>
        <dbReference type="ARBA" id="ARBA00022553"/>
    </source>
</evidence>
<dbReference type="InterPro" id="IPR050956">
    <property type="entry name" value="2C_system_His_kinase"/>
</dbReference>
<dbReference type="SMART" id="SM00388">
    <property type="entry name" value="HisKA"/>
    <property type="match status" value="1"/>
</dbReference>
<keyword evidence="3" id="KW-0175">Coiled coil</keyword>